<sequence>MAKSYSLDVIVSILLFYHSTTSYSKGIGGGGDKDPETETDGVIRRCWASDIRIYQWQSGYTALNIPQYTVQIVNEAWGGGDVFDVHISCGEFASFSLVNPMVFHRIGFTHDCLLLNGGILHLGEVITFQYANILPYTFNVVRLRC</sequence>
<reference evidence="1 2" key="1">
    <citation type="journal article" date="2022" name="Plant J.">
        <title>Chromosome-level genome of Camellia lanceoleosa provides a valuable resource for understanding genome evolution and self-incompatibility.</title>
        <authorList>
            <person name="Gong W."/>
            <person name="Xiao S."/>
            <person name="Wang L."/>
            <person name="Liao Z."/>
            <person name="Chang Y."/>
            <person name="Mo W."/>
            <person name="Hu G."/>
            <person name="Li W."/>
            <person name="Zhao G."/>
            <person name="Zhu H."/>
            <person name="Hu X."/>
            <person name="Ji K."/>
            <person name="Xiang X."/>
            <person name="Song Q."/>
            <person name="Yuan D."/>
            <person name="Jin S."/>
            <person name="Zhang L."/>
        </authorList>
    </citation>
    <scope>NUCLEOTIDE SEQUENCE [LARGE SCALE GENOMIC DNA]</scope>
    <source>
        <strain evidence="1">SQ_2022a</strain>
    </source>
</reference>
<comment type="caution">
    <text evidence="1">The sequence shown here is derived from an EMBL/GenBank/DDBJ whole genome shotgun (WGS) entry which is preliminary data.</text>
</comment>
<keyword evidence="2" id="KW-1185">Reference proteome</keyword>
<evidence type="ECO:0000313" key="1">
    <source>
        <dbReference type="EMBL" id="KAI7985052.1"/>
    </source>
</evidence>
<evidence type="ECO:0000313" key="2">
    <source>
        <dbReference type="Proteomes" id="UP001060215"/>
    </source>
</evidence>
<dbReference type="Proteomes" id="UP001060215">
    <property type="component" value="Chromosome 15"/>
</dbReference>
<name>A0ACC0FAF3_9ERIC</name>
<proteinExistence type="predicted"/>
<accession>A0ACC0FAF3</accession>
<gene>
    <name evidence="1" type="ORF">LOK49_LG14G00001</name>
</gene>
<protein>
    <submittedName>
        <fullName evidence="1">Uncharacterized protein</fullName>
    </submittedName>
</protein>
<dbReference type="EMBL" id="CM045772">
    <property type="protein sequence ID" value="KAI7985052.1"/>
    <property type="molecule type" value="Genomic_DNA"/>
</dbReference>
<organism evidence="1 2">
    <name type="scientific">Camellia lanceoleosa</name>
    <dbReference type="NCBI Taxonomy" id="1840588"/>
    <lineage>
        <taxon>Eukaryota</taxon>
        <taxon>Viridiplantae</taxon>
        <taxon>Streptophyta</taxon>
        <taxon>Embryophyta</taxon>
        <taxon>Tracheophyta</taxon>
        <taxon>Spermatophyta</taxon>
        <taxon>Magnoliopsida</taxon>
        <taxon>eudicotyledons</taxon>
        <taxon>Gunneridae</taxon>
        <taxon>Pentapetalae</taxon>
        <taxon>asterids</taxon>
        <taxon>Ericales</taxon>
        <taxon>Theaceae</taxon>
        <taxon>Camellia</taxon>
    </lineage>
</organism>